<accession>A0A8K0CZS4</accession>
<evidence type="ECO:0008006" key="4">
    <source>
        <dbReference type="Google" id="ProtNLM"/>
    </source>
</evidence>
<dbReference type="AlphaFoldDB" id="A0A8K0CZS4"/>
<reference evidence="2" key="1">
    <citation type="submission" date="2019-08" db="EMBL/GenBank/DDBJ databases">
        <title>The genome of the North American firefly Photinus pyralis.</title>
        <authorList>
            <consortium name="Photinus pyralis genome working group"/>
            <person name="Fallon T.R."/>
            <person name="Sander Lower S.E."/>
            <person name="Weng J.-K."/>
        </authorList>
    </citation>
    <scope>NUCLEOTIDE SEQUENCE</scope>
    <source>
        <strain evidence="2">TRF0915ILg1</strain>
        <tissue evidence="2">Whole body</tissue>
    </source>
</reference>
<keyword evidence="3" id="KW-1185">Reference proteome</keyword>
<proteinExistence type="predicted"/>
<dbReference type="Proteomes" id="UP000801492">
    <property type="component" value="Unassembled WGS sequence"/>
</dbReference>
<sequence>MLKLIQLLIFIHSFQVFNGEVVRVAECKQGSDRCPELPIGERGCFARPGDPAKPFPGCCPILECVGWE</sequence>
<protein>
    <recommendedName>
        <fullName evidence="4">Single domain-containing protein</fullName>
    </recommendedName>
</protein>
<organism evidence="2 3">
    <name type="scientific">Ignelater luminosus</name>
    <name type="common">Cucubano</name>
    <name type="synonym">Pyrophorus luminosus</name>
    <dbReference type="NCBI Taxonomy" id="2038154"/>
    <lineage>
        <taxon>Eukaryota</taxon>
        <taxon>Metazoa</taxon>
        <taxon>Ecdysozoa</taxon>
        <taxon>Arthropoda</taxon>
        <taxon>Hexapoda</taxon>
        <taxon>Insecta</taxon>
        <taxon>Pterygota</taxon>
        <taxon>Neoptera</taxon>
        <taxon>Endopterygota</taxon>
        <taxon>Coleoptera</taxon>
        <taxon>Polyphaga</taxon>
        <taxon>Elateriformia</taxon>
        <taxon>Elateroidea</taxon>
        <taxon>Elateridae</taxon>
        <taxon>Agrypninae</taxon>
        <taxon>Pyrophorini</taxon>
        <taxon>Ignelater</taxon>
    </lineage>
</organism>
<gene>
    <name evidence="2" type="ORF">ILUMI_11625</name>
</gene>
<name>A0A8K0CZS4_IGNLU</name>
<evidence type="ECO:0000313" key="3">
    <source>
        <dbReference type="Proteomes" id="UP000801492"/>
    </source>
</evidence>
<evidence type="ECO:0000313" key="2">
    <source>
        <dbReference type="EMBL" id="KAF2894546.1"/>
    </source>
</evidence>
<feature type="chain" id="PRO_5035469470" description="Single domain-containing protein" evidence="1">
    <location>
        <begin position="20"/>
        <end position="68"/>
    </location>
</feature>
<keyword evidence="1" id="KW-0732">Signal</keyword>
<dbReference type="OrthoDB" id="6674808at2759"/>
<evidence type="ECO:0000256" key="1">
    <source>
        <dbReference type="SAM" id="SignalP"/>
    </source>
</evidence>
<comment type="caution">
    <text evidence="2">The sequence shown here is derived from an EMBL/GenBank/DDBJ whole genome shotgun (WGS) entry which is preliminary data.</text>
</comment>
<feature type="signal peptide" evidence="1">
    <location>
        <begin position="1"/>
        <end position="19"/>
    </location>
</feature>
<dbReference type="EMBL" id="VTPC01006912">
    <property type="protein sequence ID" value="KAF2894546.1"/>
    <property type="molecule type" value="Genomic_DNA"/>
</dbReference>